<keyword evidence="4" id="KW-0285">Flavoprotein</keyword>
<evidence type="ECO:0000256" key="15">
    <source>
        <dbReference type="ARBA" id="ARBA00047455"/>
    </source>
</evidence>
<keyword evidence="8" id="KW-0274">FAD</keyword>
<name>A0A7D9JE49_PARCT</name>
<dbReference type="InterPro" id="IPR013112">
    <property type="entry name" value="FAD-bd_8"/>
</dbReference>
<dbReference type="GO" id="GO:0016174">
    <property type="term" value="F:NAD(P)H oxidase H2O2-forming activity"/>
    <property type="evidence" value="ECO:0007669"/>
    <property type="project" value="UniProtKB-EC"/>
</dbReference>
<keyword evidence="7" id="KW-0677">Repeat</keyword>
<dbReference type="GO" id="GO:0004601">
    <property type="term" value="F:peroxidase activity"/>
    <property type="evidence" value="ECO:0007669"/>
    <property type="project" value="UniProtKB-KW"/>
</dbReference>
<evidence type="ECO:0000256" key="1">
    <source>
        <dbReference type="ARBA" id="ARBA00004141"/>
    </source>
</evidence>
<dbReference type="GO" id="GO:0042554">
    <property type="term" value="P:superoxide anion generation"/>
    <property type="evidence" value="ECO:0007669"/>
    <property type="project" value="TreeGrafter"/>
</dbReference>
<dbReference type="InterPro" id="IPR000778">
    <property type="entry name" value="Cyt_b245_heavy_chain"/>
</dbReference>
<keyword evidence="5" id="KW-0812">Transmembrane</keyword>
<keyword evidence="14" id="KW-0325">Glycoprotein</keyword>
<dbReference type="Gene3D" id="3.40.50.80">
    <property type="entry name" value="Nucleotide-binding domain of ferredoxin-NADP reductase (FNR) module"/>
    <property type="match status" value="1"/>
</dbReference>
<dbReference type="GO" id="GO:0016175">
    <property type="term" value="F:superoxide-generating NAD(P)H oxidase activity"/>
    <property type="evidence" value="ECO:0007669"/>
    <property type="project" value="UniProtKB-ARBA"/>
</dbReference>
<protein>
    <submittedName>
        <fullName evidence="17">Dual oxidase 2-like isoform X2</fullName>
    </submittedName>
</protein>
<dbReference type="FunFam" id="3.40.50.80:FF:000020">
    <property type="entry name" value="Dual oxidase 1"/>
    <property type="match status" value="1"/>
</dbReference>
<dbReference type="EMBL" id="CACRXK020015026">
    <property type="protein sequence ID" value="CAB4027800.1"/>
    <property type="molecule type" value="Genomic_DNA"/>
</dbReference>
<keyword evidence="9" id="KW-0106">Calcium</keyword>
<dbReference type="GO" id="GO:0009886">
    <property type="term" value="P:post-embryonic animal morphogenesis"/>
    <property type="evidence" value="ECO:0007669"/>
    <property type="project" value="UniProtKB-ARBA"/>
</dbReference>
<evidence type="ECO:0000256" key="12">
    <source>
        <dbReference type="ARBA" id="ARBA00023002"/>
    </source>
</evidence>
<keyword evidence="10" id="KW-0521">NADP</keyword>
<dbReference type="GO" id="GO:0043020">
    <property type="term" value="C:NADPH oxidase complex"/>
    <property type="evidence" value="ECO:0007669"/>
    <property type="project" value="TreeGrafter"/>
</dbReference>
<dbReference type="GO" id="GO:0042303">
    <property type="term" value="P:molting cycle"/>
    <property type="evidence" value="ECO:0007669"/>
    <property type="project" value="UniProtKB-ARBA"/>
</dbReference>
<keyword evidence="13" id="KW-0472">Membrane</keyword>
<evidence type="ECO:0000256" key="11">
    <source>
        <dbReference type="ARBA" id="ARBA00022989"/>
    </source>
</evidence>
<accession>A0A7D9JE49</accession>
<keyword evidence="12" id="KW-0560">Oxidoreductase</keyword>
<dbReference type="OrthoDB" id="6019201at2759"/>
<comment type="subcellular location">
    <subcellularLocation>
        <location evidence="1">Membrane</location>
        <topology evidence="1">Multi-pass membrane protein</topology>
    </subcellularLocation>
</comment>
<evidence type="ECO:0000256" key="13">
    <source>
        <dbReference type="ARBA" id="ARBA00023136"/>
    </source>
</evidence>
<dbReference type="Pfam" id="PF08022">
    <property type="entry name" value="FAD_binding_8"/>
    <property type="match status" value="1"/>
</dbReference>
<gene>
    <name evidence="17" type="ORF">PACLA_8A075232</name>
</gene>
<evidence type="ECO:0000256" key="14">
    <source>
        <dbReference type="ARBA" id="ARBA00023180"/>
    </source>
</evidence>
<dbReference type="AlphaFoldDB" id="A0A7D9JE49"/>
<evidence type="ECO:0000256" key="7">
    <source>
        <dbReference type="ARBA" id="ARBA00022737"/>
    </source>
</evidence>
<dbReference type="Proteomes" id="UP001152795">
    <property type="component" value="Unassembled WGS sequence"/>
</dbReference>
<evidence type="ECO:0000256" key="9">
    <source>
        <dbReference type="ARBA" id="ARBA00022837"/>
    </source>
</evidence>
<evidence type="ECO:0000256" key="2">
    <source>
        <dbReference type="ARBA" id="ARBA00005644"/>
    </source>
</evidence>
<keyword evidence="3" id="KW-0575">Peroxidase</keyword>
<evidence type="ECO:0000313" key="18">
    <source>
        <dbReference type="Proteomes" id="UP001152795"/>
    </source>
</evidence>
<evidence type="ECO:0000256" key="8">
    <source>
        <dbReference type="ARBA" id="ARBA00022827"/>
    </source>
</evidence>
<dbReference type="GO" id="GO:0046872">
    <property type="term" value="F:metal ion binding"/>
    <property type="evidence" value="ECO:0007669"/>
    <property type="project" value="UniProtKB-KW"/>
</dbReference>
<keyword evidence="18" id="KW-1185">Reference proteome</keyword>
<comment type="catalytic activity">
    <reaction evidence="16">
        <text>NADPH + 2 O2 = 2 superoxide + NADP(+) + H(+)</text>
        <dbReference type="Rhea" id="RHEA:63180"/>
        <dbReference type="ChEBI" id="CHEBI:15378"/>
        <dbReference type="ChEBI" id="CHEBI:15379"/>
        <dbReference type="ChEBI" id="CHEBI:18421"/>
        <dbReference type="ChEBI" id="CHEBI:57783"/>
        <dbReference type="ChEBI" id="CHEBI:58349"/>
    </reaction>
</comment>
<proteinExistence type="inferred from homology"/>
<dbReference type="Pfam" id="PF08030">
    <property type="entry name" value="NAD_binding_6"/>
    <property type="match status" value="1"/>
</dbReference>
<evidence type="ECO:0000313" key="17">
    <source>
        <dbReference type="EMBL" id="CAB4027800.1"/>
    </source>
</evidence>
<evidence type="ECO:0000256" key="10">
    <source>
        <dbReference type="ARBA" id="ARBA00022857"/>
    </source>
</evidence>
<dbReference type="PANTHER" id="PTHR11972:SF208">
    <property type="entry name" value="DUAL OXIDASE-LIKE PROTEIN"/>
    <property type="match status" value="1"/>
</dbReference>
<reference evidence="17" key="1">
    <citation type="submission" date="2020-04" db="EMBL/GenBank/DDBJ databases">
        <authorList>
            <person name="Alioto T."/>
            <person name="Alioto T."/>
            <person name="Gomez Garrido J."/>
        </authorList>
    </citation>
    <scope>NUCLEOTIDE SEQUENCE</scope>
    <source>
        <strain evidence="17">A484AB</strain>
    </source>
</reference>
<dbReference type="GO" id="GO:0042742">
    <property type="term" value="P:defense response to bacterium"/>
    <property type="evidence" value="ECO:0007669"/>
    <property type="project" value="UniProtKB-ARBA"/>
</dbReference>
<dbReference type="CDD" id="cd06186">
    <property type="entry name" value="NOX_Duox_like_FAD_NADP"/>
    <property type="match status" value="1"/>
</dbReference>
<evidence type="ECO:0000256" key="6">
    <source>
        <dbReference type="ARBA" id="ARBA00022723"/>
    </source>
</evidence>
<evidence type="ECO:0000256" key="16">
    <source>
        <dbReference type="ARBA" id="ARBA00049908"/>
    </source>
</evidence>
<dbReference type="SUPFAM" id="SSF52343">
    <property type="entry name" value="Ferredoxin reductase-like, C-terminal NADP-linked domain"/>
    <property type="match status" value="1"/>
</dbReference>
<dbReference type="InterPro" id="IPR013121">
    <property type="entry name" value="Fe_red_NAD-bd_6"/>
</dbReference>
<dbReference type="InterPro" id="IPR050369">
    <property type="entry name" value="RBOH/FRE"/>
</dbReference>
<evidence type="ECO:0000256" key="5">
    <source>
        <dbReference type="ARBA" id="ARBA00022692"/>
    </source>
</evidence>
<comment type="similarity">
    <text evidence="2">In the N-terminal section; belongs to the peroxidase family.</text>
</comment>
<sequence>MSRKKLDIAVIKAELLPSDITNLEFKRPSNFEYKAGQWCRIACHSLGHGEYHPFTLTSAPHEDNLSLHIRAVGPWTINLRHIYERANLERSGYPQLYVDGPFGEGHQDWYRYEVSVLVGGGIGVTPFASILKDIAHKGTLKSTFSCKKVSEFTNMPEVYFLWVTRSQKHFEWLTDIIREVEEKDSNDLVSVHIFVTQFYREFDLRTTMLYICERHFQKMSGKSLLTGLRSTTHFGRPDFLPFLESLSTTTHPWASKIGVFSCGPPSMTKGVESACTELNKTEGAAFIHHFENF</sequence>
<comment type="caution">
    <text evidence="17">The sequence shown here is derived from an EMBL/GenBank/DDBJ whole genome shotgun (WGS) entry which is preliminary data.</text>
</comment>
<dbReference type="InterPro" id="IPR039261">
    <property type="entry name" value="FNR_nucleotide-bd"/>
</dbReference>
<dbReference type="SUPFAM" id="SSF63380">
    <property type="entry name" value="Riboflavin synthase domain-like"/>
    <property type="match status" value="1"/>
</dbReference>
<evidence type="ECO:0000256" key="4">
    <source>
        <dbReference type="ARBA" id="ARBA00022630"/>
    </source>
</evidence>
<dbReference type="FunFam" id="2.40.30.10:FF:000059">
    <property type="entry name" value="dual oxidase isoform X1"/>
    <property type="match status" value="1"/>
</dbReference>
<evidence type="ECO:0000256" key="3">
    <source>
        <dbReference type="ARBA" id="ARBA00022559"/>
    </source>
</evidence>
<dbReference type="PROSITE" id="PS51384">
    <property type="entry name" value="FAD_FR"/>
    <property type="match status" value="1"/>
</dbReference>
<dbReference type="InterPro" id="IPR017938">
    <property type="entry name" value="Riboflavin_synthase-like_b-brl"/>
</dbReference>
<dbReference type="InterPro" id="IPR017927">
    <property type="entry name" value="FAD-bd_FR_type"/>
</dbReference>
<keyword evidence="6" id="KW-0479">Metal-binding</keyword>
<dbReference type="PANTHER" id="PTHR11972">
    <property type="entry name" value="NADPH OXIDASE"/>
    <property type="match status" value="1"/>
</dbReference>
<dbReference type="PRINTS" id="PR00466">
    <property type="entry name" value="GP91PHOX"/>
</dbReference>
<organism evidence="17 18">
    <name type="scientific">Paramuricea clavata</name>
    <name type="common">Red gorgonian</name>
    <name type="synonym">Violescent sea-whip</name>
    <dbReference type="NCBI Taxonomy" id="317549"/>
    <lineage>
        <taxon>Eukaryota</taxon>
        <taxon>Metazoa</taxon>
        <taxon>Cnidaria</taxon>
        <taxon>Anthozoa</taxon>
        <taxon>Octocorallia</taxon>
        <taxon>Malacalcyonacea</taxon>
        <taxon>Plexauridae</taxon>
        <taxon>Paramuricea</taxon>
    </lineage>
</organism>
<dbReference type="Gene3D" id="2.40.30.10">
    <property type="entry name" value="Translation factors"/>
    <property type="match status" value="1"/>
</dbReference>
<comment type="catalytic activity">
    <reaction evidence="15">
        <text>NADH + O2 + H(+) = H2O2 + NAD(+)</text>
        <dbReference type="Rhea" id="RHEA:11264"/>
        <dbReference type="ChEBI" id="CHEBI:15378"/>
        <dbReference type="ChEBI" id="CHEBI:15379"/>
        <dbReference type="ChEBI" id="CHEBI:16240"/>
        <dbReference type="ChEBI" id="CHEBI:57540"/>
        <dbReference type="ChEBI" id="CHEBI:57945"/>
        <dbReference type="EC" id="1.6.3.1"/>
    </reaction>
</comment>
<keyword evidence="11" id="KW-1133">Transmembrane helix</keyword>